<dbReference type="PANTHER" id="PTHR31286">
    <property type="entry name" value="GLYCINE-RICH CELL WALL STRUCTURAL PROTEIN 1.8-LIKE"/>
    <property type="match status" value="1"/>
</dbReference>
<feature type="region of interest" description="Disordered" evidence="1">
    <location>
        <begin position="581"/>
        <end position="615"/>
    </location>
</feature>
<evidence type="ECO:0000256" key="1">
    <source>
        <dbReference type="SAM" id="MobiDB-lite"/>
    </source>
</evidence>
<feature type="compositionally biased region" description="Pro residues" evidence="1">
    <location>
        <begin position="108"/>
        <end position="137"/>
    </location>
</feature>
<protein>
    <recommendedName>
        <fullName evidence="2">DUF4283 domain-containing protein</fullName>
    </recommendedName>
</protein>
<feature type="region of interest" description="Disordered" evidence="1">
    <location>
        <begin position="543"/>
        <end position="564"/>
    </location>
</feature>
<dbReference type="AlphaFoldDB" id="A0A843TH91"/>
<dbReference type="InterPro" id="IPR025558">
    <property type="entry name" value="DUF4283"/>
</dbReference>
<feature type="compositionally biased region" description="Basic and acidic residues" evidence="1">
    <location>
        <begin position="406"/>
        <end position="421"/>
    </location>
</feature>
<dbReference type="PANTHER" id="PTHR31286:SF180">
    <property type="entry name" value="OS10G0362600 PROTEIN"/>
    <property type="match status" value="1"/>
</dbReference>
<reference evidence="3" key="1">
    <citation type="submission" date="2017-07" db="EMBL/GenBank/DDBJ databases">
        <title>Taro Niue Genome Assembly and Annotation.</title>
        <authorList>
            <person name="Atibalentja N."/>
            <person name="Keating K."/>
            <person name="Fields C.J."/>
        </authorList>
    </citation>
    <scope>NUCLEOTIDE SEQUENCE</scope>
    <source>
        <strain evidence="3">Niue_2</strain>
        <tissue evidence="3">Leaf</tissue>
    </source>
</reference>
<sequence length="839" mass="90265">MVSRADSCTQFREVAKTLLMASMAVTARLLLLVVRGGLTEFSASSGSAPGDVSISGGEHGAAGKTPEFYAGSRRRSMGNRVPRSRPPSPQKAPNQRACRICPSRRPPRPPSPPPSLFPPPPLLSPPPPPPSLPPPPGSSEKQRKQSLDPPKLGSSPAAASIPKGVWGAADGTTPTFAQVLLKSIQPPVISVPVHPPATTDAGEHAVFFSYEEVKLSCKALDLAVIAKTPQGRPAFPDIRSHLQQHFKLQQDFLISALDGRHLIIRFKNEEDYYKVLLKDTILVHGRIFKFCKWTMDFSPTKDSPLVPVWLHLPSLPANFYCEPMIRSIAGTIGPVLQVDQNTSKMIRADAAVACVQLDVSKKLPDRVWVGVGAGGAWQPILYPAPPLFCATCSRLGHATNNCRSSAPEKEALAHGTQEETRSAPAAIDQVPRHRWAPKQSFIAVAPPAAAAPACNPHATSPSTVLPPVQAVQGNPDPLGANPVVYGNASNIFALNQDPRKETQVLLSPAASDLVACTEVSLLAPRVELPPHFTVDVPSIEGAMQSPSQLKETQPPRSTAGGGVHIPVDLPPSDPALQPVVKETPPGKNLVVSGKDAKGGVSTMDSGKITQPARVPAGISHGDSLGMLGQMDPSKVMGPSQQDTMEGVEPNVETAKELLKLQHHTGDLPGAESVTEYSTTVQTGHDVQTPLTFAQVVRQSPKSPIVSEKLNLGECSNTCSSGSSSGRRKTISRPSRKGGVRICLPIVRDRSSSPVRQLEEINVPDLSLQNNIKDWTEKISSVSELARVENIFMPDFRFDSEISGMDSEDDYMERCSRRPRLRPRAVLRRTHSWDRTSLEF</sequence>
<evidence type="ECO:0000259" key="2">
    <source>
        <dbReference type="Pfam" id="PF14111"/>
    </source>
</evidence>
<feature type="region of interest" description="Disordered" evidence="1">
    <location>
        <begin position="715"/>
        <end position="735"/>
    </location>
</feature>
<keyword evidence="4" id="KW-1185">Reference proteome</keyword>
<feature type="compositionally biased region" description="Basic residues" evidence="1">
    <location>
        <begin position="725"/>
        <end position="735"/>
    </location>
</feature>
<dbReference type="OrthoDB" id="1002344at2759"/>
<evidence type="ECO:0000313" key="3">
    <source>
        <dbReference type="EMBL" id="MQL71178.1"/>
    </source>
</evidence>
<dbReference type="InterPro" id="IPR040256">
    <property type="entry name" value="At4g02000-like"/>
</dbReference>
<dbReference type="Proteomes" id="UP000652761">
    <property type="component" value="Unassembled WGS sequence"/>
</dbReference>
<evidence type="ECO:0000313" key="4">
    <source>
        <dbReference type="Proteomes" id="UP000652761"/>
    </source>
</evidence>
<feature type="region of interest" description="Disordered" evidence="1">
    <location>
        <begin position="406"/>
        <end position="425"/>
    </location>
</feature>
<feature type="region of interest" description="Disordered" evidence="1">
    <location>
        <begin position="42"/>
        <end position="166"/>
    </location>
</feature>
<gene>
    <name evidence="3" type="ORF">Taro_003496</name>
</gene>
<proteinExistence type="predicted"/>
<feature type="compositionally biased region" description="Polar residues" evidence="1">
    <location>
        <begin position="544"/>
        <end position="556"/>
    </location>
</feature>
<comment type="caution">
    <text evidence="3">The sequence shown here is derived from an EMBL/GenBank/DDBJ whole genome shotgun (WGS) entry which is preliminary data.</text>
</comment>
<dbReference type="Pfam" id="PF14111">
    <property type="entry name" value="DUF4283"/>
    <property type="match status" value="1"/>
</dbReference>
<organism evidence="3 4">
    <name type="scientific">Colocasia esculenta</name>
    <name type="common">Wild taro</name>
    <name type="synonym">Arum esculentum</name>
    <dbReference type="NCBI Taxonomy" id="4460"/>
    <lineage>
        <taxon>Eukaryota</taxon>
        <taxon>Viridiplantae</taxon>
        <taxon>Streptophyta</taxon>
        <taxon>Embryophyta</taxon>
        <taxon>Tracheophyta</taxon>
        <taxon>Spermatophyta</taxon>
        <taxon>Magnoliopsida</taxon>
        <taxon>Liliopsida</taxon>
        <taxon>Araceae</taxon>
        <taxon>Aroideae</taxon>
        <taxon>Colocasieae</taxon>
        <taxon>Colocasia</taxon>
    </lineage>
</organism>
<name>A0A843TH91_COLES</name>
<accession>A0A843TH91</accession>
<feature type="domain" description="DUF4283" evidence="2">
    <location>
        <begin position="219"/>
        <end position="300"/>
    </location>
</feature>
<dbReference type="EMBL" id="NMUH01000090">
    <property type="protein sequence ID" value="MQL71178.1"/>
    <property type="molecule type" value="Genomic_DNA"/>
</dbReference>